<feature type="compositionally biased region" description="Polar residues" evidence="1">
    <location>
        <begin position="965"/>
        <end position="982"/>
    </location>
</feature>
<organism evidence="3 4">
    <name type="scientific">Bartonella callosciuri</name>
    <dbReference type="NCBI Taxonomy" id="686223"/>
    <lineage>
        <taxon>Bacteria</taxon>
        <taxon>Pseudomonadati</taxon>
        <taxon>Pseudomonadota</taxon>
        <taxon>Alphaproteobacteria</taxon>
        <taxon>Hyphomicrobiales</taxon>
        <taxon>Bartonellaceae</taxon>
        <taxon>Bartonella</taxon>
    </lineage>
</organism>
<protein>
    <submittedName>
        <fullName evidence="3">Outer membrane autotransporter protein</fullName>
    </submittedName>
</protein>
<dbReference type="InterPro" id="IPR036709">
    <property type="entry name" value="Autotransporte_beta_dom_sf"/>
</dbReference>
<reference evidence="3 4" key="1">
    <citation type="submission" date="2020-08" db="EMBL/GenBank/DDBJ databases">
        <title>Genomic Encyclopedia of Type Strains, Phase IV (KMG-IV): sequencing the most valuable type-strain genomes for metagenomic binning, comparative biology and taxonomic classification.</title>
        <authorList>
            <person name="Goeker M."/>
        </authorList>
    </citation>
    <scope>NUCLEOTIDE SEQUENCE [LARGE SCALE GENOMIC DNA]</scope>
    <source>
        <strain evidence="3 4">DSM 28538</strain>
    </source>
</reference>
<dbReference type="InterPro" id="IPR012332">
    <property type="entry name" value="Autotransporter_pectin_lyase_C"/>
</dbReference>
<feature type="region of interest" description="Disordered" evidence="1">
    <location>
        <begin position="49"/>
        <end position="72"/>
    </location>
</feature>
<feature type="domain" description="Autotransporter" evidence="2">
    <location>
        <begin position="1715"/>
        <end position="1992"/>
    </location>
</feature>
<dbReference type="Gene3D" id="2.160.20.20">
    <property type="match status" value="2"/>
</dbReference>
<evidence type="ECO:0000259" key="2">
    <source>
        <dbReference type="PROSITE" id="PS51208"/>
    </source>
</evidence>
<dbReference type="Gene3D" id="2.40.128.130">
    <property type="entry name" value="Autotransporter beta-domain"/>
    <property type="match status" value="1"/>
</dbReference>
<feature type="region of interest" description="Disordered" evidence="1">
    <location>
        <begin position="1293"/>
        <end position="1312"/>
    </location>
</feature>
<name>A0A840NVH6_9HYPH</name>
<dbReference type="GO" id="GO:0019867">
    <property type="term" value="C:outer membrane"/>
    <property type="evidence" value="ECO:0007669"/>
    <property type="project" value="InterPro"/>
</dbReference>
<dbReference type="EMBL" id="JACHIM010000004">
    <property type="protein sequence ID" value="MBB5073945.1"/>
    <property type="molecule type" value="Genomic_DNA"/>
</dbReference>
<sequence length="1992" mass="213016">MINVFKNRTRLCALTTSALFFLQSVDPSVAWISFLPSLPSIRIPSILNFGSSSPKESGERGDETEERGESLPQAEKVVGVPSQDNPSMDIVSNPFSLSGGLVFSNQCNIEGGSGITGDHEPISCEDGERHEVKNGSIRIKQFGQNAVYAMGNLMKGIEVITNGQVAGGHSTADTVATQGGSYTIGNVPVPGGGLQTDISNQTDISKLNPIIAKETVIEMEGMNIIGLSPSVEDLKGLQVDSEDYSEDGDFDEFDAISFGSAIFSAVDARVALKNSNIQDFITGLDAQDNGTILMEGGSITKSYIGATADSGSAVLLEGVNINVERTSESIPFNVNGLRSFGDSVILMQSGSITFPVGGVGIIAEKDGFVALKGVKINIAAKEREERVTRNAEEILAIEEDASILFLLQGGTISLSDEEFEGSNAVVFWVEGSPVVDQGILNIIDIYSDSFDGASDSFRKIGVSNSLGEVVDGILADTYAKVSISLTSSKIKVEGEGAYGFYFNGEDRGLEELGEQSDSLGKTSLQVDRDAVGRHIAVLKKASLKVPSGVAIYGDSAVASIVLGEDSALSSDVLLEAKSSSDFSIFVHDSRIAGAARIDKSSNARLFLSHGSEWHVIKSKDENRERGDCTDSCISLISLEDSNIRFFSPLRNGTSGQYQTLRIGNGKGTVYTASQDSAIYFNVHLMPEDENRSSQISDRLLIHGDVSGKTTVYVEDTSDGTLTVSQAENMPYSVSLIQVFGKAEKDSFKLKTDYITREGLPYKYVLRAYGPTIPPRMQYFDKDLVKDSTEVWDFRIENQYVVPSVSSAYTAATDFQVTYPYPRRQRVLIVPSVENSVDLGEGEVNAESIILPVPNSSEGSTPVTPPRGDSFARSESSEDLYDVYYDNDYEEDDYESFEELDSFPTLSENGDGRTLTLIDGTVVPYSEDIPVLVGFYEPGNPSSTLGRSETDDAPLVAISPNRDSTESPTVPATSQSTGGESATSSNVSGESEVSEPRGRVLLTTPVRSGTSGTVASTVSSLAPSASPTVSKGVAIIERVLSAASTESMESSVSSVDGRAVSSNCDDTNKNGTIGSSTPYSCSDGKSHTIKGSTLNADGSNQYSIRANKPNTLINVEGTAIIGKVSSDGVGLNQKPVSAVLAEENAEIVLSKQSTVQSTLIGLEAQRGGKVKMTDGTINAHYAGVLVGRGSSVDLGDTKISVSGSSAVAGLVSNGGQIAMNSGSITLTNGAAVRSELQGYIKLDKVDIIVKKEQTGSNTEEVSGRAAFLLSDNSSVDFTNGNVVTDANAVWVRGDDDGAVGTGASRRKRSSDDVRSSMNRANIEFSKILVEGDRSYGIYFDRVVRQEGDTQNPNQEVISGSSVNHLGVGTSVEKGTVVKRHAVLPQEKTPIGIMGAVSLKRTAFEVPESVAIYGNNSHGRVSLESNTTLSGDTLLSAENNSNISVSVDSSMIVGGARVDKSSYAKLDFLNGSGWILKRSVHKNSSSLEATCMDSCVSSVSLVDSMIEFVSEGSGYQTLHIGSGKGRVYEARGFASIHLNARLNPHDPSDSQVTDRLLIHGDVSGKTIVHVNAVSGSAEENKNNARDAHSVSIIQVYGKAERDSFRLNGNYVALQNSPYKYTLRSYSPEMTSKQEHINQKFMKDGGKFWNFRLENQYVKSGGFSANIVPDERVVRSVVPQVPTYLILPNTLFHAGLMDINNQSKQLEIQRSTSSGMLEVRENPALYLRGYGGSYRYDSDLSALEYGYGGELDYKGVEAGVLLQTIENADIAMSFGVMGSYGKLSLQPLEVEQSLKSAFDKWTATAYGSVQHELGFYVDGLFSYGLLKGDVLTLARGKTATLKGNPLSVSLAGGQTFAMGYEGFVLDPQVQVVYQYLQFDKASDIDKFDIEMGKLDQWVARVGGRLTKNPAGSEGVNAVAFYGKLYLVHGFGGKQSVHFKDAFQLGAFGSALEAGLGFNAKLLPKFSLHGDIVYQHKLNKVGFSGASFSGGVRYQF</sequence>
<evidence type="ECO:0000313" key="4">
    <source>
        <dbReference type="Proteomes" id="UP000561417"/>
    </source>
</evidence>
<comment type="caution">
    <text evidence="3">The sequence shown here is derived from an EMBL/GenBank/DDBJ whole genome shotgun (WGS) entry which is preliminary data.</text>
</comment>
<accession>A0A840NVH6</accession>
<dbReference type="Proteomes" id="UP000561417">
    <property type="component" value="Unassembled WGS sequence"/>
</dbReference>
<dbReference type="SMART" id="SM00869">
    <property type="entry name" value="Autotransporter"/>
    <property type="match status" value="1"/>
</dbReference>
<feature type="compositionally biased region" description="Low complexity" evidence="1">
    <location>
        <begin position="1007"/>
        <end position="1019"/>
    </location>
</feature>
<feature type="region of interest" description="Disordered" evidence="1">
    <location>
        <begin position="941"/>
        <end position="1025"/>
    </location>
</feature>
<proteinExistence type="predicted"/>
<dbReference type="InterPro" id="IPR011050">
    <property type="entry name" value="Pectin_lyase_fold/virulence"/>
</dbReference>
<feature type="region of interest" description="Disordered" evidence="1">
    <location>
        <begin position="851"/>
        <end position="874"/>
    </location>
</feature>
<dbReference type="Pfam" id="PF03797">
    <property type="entry name" value="Autotransporter"/>
    <property type="match status" value="1"/>
</dbReference>
<evidence type="ECO:0000256" key="1">
    <source>
        <dbReference type="SAM" id="MobiDB-lite"/>
    </source>
</evidence>
<gene>
    <name evidence="3" type="ORF">HNQ69_001078</name>
</gene>
<evidence type="ECO:0000313" key="3">
    <source>
        <dbReference type="EMBL" id="MBB5073945.1"/>
    </source>
</evidence>
<dbReference type="InterPro" id="IPR005546">
    <property type="entry name" value="Autotransporte_beta"/>
</dbReference>
<dbReference type="SUPFAM" id="SSF103515">
    <property type="entry name" value="Autotransporter"/>
    <property type="match status" value="1"/>
</dbReference>
<dbReference type="RefSeq" id="WP_246348514.1">
    <property type="nucleotide sequence ID" value="NZ_JACHIM010000004.1"/>
</dbReference>
<dbReference type="PROSITE" id="PS51208">
    <property type="entry name" value="AUTOTRANSPORTER"/>
    <property type="match status" value="1"/>
</dbReference>
<dbReference type="NCBIfam" id="TIGR01414">
    <property type="entry name" value="autotrans_barl"/>
    <property type="match status" value="1"/>
</dbReference>
<dbReference type="SUPFAM" id="SSF51126">
    <property type="entry name" value="Pectin lyase-like"/>
    <property type="match status" value="2"/>
</dbReference>
<keyword evidence="4" id="KW-1185">Reference proteome</keyword>
<dbReference type="InterPro" id="IPR006315">
    <property type="entry name" value="OM_autotransptr_brl_dom"/>
</dbReference>